<dbReference type="Pfam" id="PF13349">
    <property type="entry name" value="DUF4097"/>
    <property type="match status" value="1"/>
</dbReference>
<evidence type="ECO:0000313" key="4">
    <source>
        <dbReference type="Proteomes" id="UP001238179"/>
    </source>
</evidence>
<protein>
    <recommendedName>
        <fullName evidence="2">DUF4097 domain-containing protein</fullName>
    </recommendedName>
</protein>
<feature type="signal peptide" evidence="1">
    <location>
        <begin position="1"/>
        <end position="17"/>
    </location>
</feature>
<keyword evidence="1" id="KW-0732">Signal</keyword>
<dbReference type="RefSeq" id="WP_316414264.1">
    <property type="nucleotide sequence ID" value="NZ_AP027080.1"/>
</dbReference>
<dbReference type="AlphaFoldDB" id="A0AA48K7R1"/>
<evidence type="ECO:0000313" key="3">
    <source>
        <dbReference type="EMBL" id="BDU71375.1"/>
    </source>
</evidence>
<dbReference type="Proteomes" id="UP001238179">
    <property type="component" value="Chromosome"/>
</dbReference>
<organism evidence="3 4">
    <name type="scientific">Mesoterricola silvestris</name>
    <dbReference type="NCBI Taxonomy" id="2927979"/>
    <lineage>
        <taxon>Bacteria</taxon>
        <taxon>Pseudomonadati</taxon>
        <taxon>Acidobacteriota</taxon>
        <taxon>Holophagae</taxon>
        <taxon>Holophagales</taxon>
        <taxon>Holophagaceae</taxon>
        <taxon>Mesoterricola</taxon>
    </lineage>
</organism>
<reference evidence="4" key="1">
    <citation type="journal article" date="2023" name="Int. J. Syst. Evol. Microbiol.">
        <title>Mesoterricola silvestris gen. nov., sp. nov., Mesoterricola sediminis sp. nov., Geothrix oryzae sp. nov., Geothrix edaphica sp. nov., Geothrix rubra sp. nov., and Geothrix limicola sp. nov., six novel members of Acidobacteriota isolated from soils.</title>
        <authorList>
            <person name="Itoh H."/>
            <person name="Sugisawa Y."/>
            <person name="Mise K."/>
            <person name="Xu Z."/>
            <person name="Kuniyasu M."/>
            <person name="Ushijima N."/>
            <person name="Kawano K."/>
            <person name="Kobayashi E."/>
            <person name="Shiratori Y."/>
            <person name="Masuda Y."/>
            <person name="Senoo K."/>
        </authorList>
    </citation>
    <scope>NUCLEOTIDE SEQUENCE [LARGE SCALE GENOMIC DNA]</scope>
    <source>
        <strain evidence="4">W79</strain>
    </source>
</reference>
<accession>A0AA48K7R1</accession>
<dbReference type="KEGG" id="msil:METEAL_05490"/>
<evidence type="ECO:0000259" key="2">
    <source>
        <dbReference type="Pfam" id="PF13349"/>
    </source>
</evidence>
<name>A0AA48K7R1_9BACT</name>
<proteinExistence type="predicted"/>
<keyword evidence="4" id="KW-1185">Reference proteome</keyword>
<gene>
    <name evidence="3" type="ORF">METEAL_05490</name>
</gene>
<sequence length="279" mass="30427">MRLLPIPFLLCAALAAAPPFRTETRTEPLAMGANLRITQGDGKVEIKGWDRPEVQLVAEFETGRMRGEAKLEVRRVADGLEIEVDRMKRRRIRFLFFGRYHDPVCNLTLMVPRRLNVEVRTVDGAVGIQELEGYAGCRTVDGPIRLQDISGEVHARAVDGTITARNLKARIKGGTVDGNIALSQVEGGVDVHSVDGSITAEGLDGWGEGLAFRTVDGSIKVKLGQAKGNLEAKAVDGRVRANLPGAVYAGNKRNRFTCAIPGRDQKITFRTVDGNIDIE</sequence>
<dbReference type="EMBL" id="AP027080">
    <property type="protein sequence ID" value="BDU71375.1"/>
    <property type="molecule type" value="Genomic_DNA"/>
</dbReference>
<feature type="chain" id="PRO_5041299015" description="DUF4097 domain-containing protein" evidence="1">
    <location>
        <begin position="18"/>
        <end position="279"/>
    </location>
</feature>
<dbReference type="InterPro" id="IPR025164">
    <property type="entry name" value="Toastrack_DUF4097"/>
</dbReference>
<evidence type="ECO:0000256" key="1">
    <source>
        <dbReference type="SAM" id="SignalP"/>
    </source>
</evidence>
<feature type="domain" description="DUF4097" evidence="2">
    <location>
        <begin position="67"/>
        <end position="279"/>
    </location>
</feature>